<evidence type="ECO:0000259" key="4">
    <source>
        <dbReference type="Pfam" id="PF23276"/>
    </source>
</evidence>
<dbReference type="AlphaFoldDB" id="A0A835RA65"/>
<organism evidence="5 6">
    <name type="scientific">Vanilla planifolia</name>
    <name type="common">Vanilla</name>
    <dbReference type="NCBI Taxonomy" id="51239"/>
    <lineage>
        <taxon>Eukaryota</taxon>
        <taxon>Viridiplantae</taxon>
        <taxon>Streptophyta</taxon>
        <taxon>Embryophyta</taxon>
        <taxon>Tracheophyta</taxon>
        <taxon>Spermatophyta</taxon>
        <taxon>Magnoliopsida</taxon>
        <taxon>Liliopsida</taxon>
        <taxon>Asparagales</taxon>
        <taxon>Orchidaceae</taxon>
        <taxon>Vanilloideae</taxon>
        <taxon>Vanilleae</taxon>
        <taxon>Vanilla</taxon>
    </lineage>
</organism>
<evidence type="ECO:0000256" key="3">
    <source>
        <dbReference type="PROSITE-ProRule" id="PRU00708"/>
    </source>
</evidence>
<evidence type="ECO:0000256" key="1">
    <source>
        <dbReference type="ARBA" id="ARBA00007626"/>
    </source>
</evidence>
<feature type="repeat" description="PPR" evidence="3">
    <location>
        <begin position="272"/>
        <end position="306"/>
    </location>
</feature>
<evidence type="ECO:0000256" key="2">
    <source>
        <dbReference type="ARBA" id="ARBA00022737"/>
    </source>
</evidence>
<keyword evidence="2" id="KW-0677">Repeat</keyword>
<feature type="domain" description="Pentatricopeptide repeat-containing protein-mitochondrial" evidence="4">
    <location>
        <begin position="169"/>
        <end position="298"/>
    </location>
</feature>
<dbReference type="Proteomes" id="UP000636800">
    <property type="component" value="Unassembled WGS sequence"/>
</dbReference>
<protein>
    <recommendedName>
        <fullName evidence="4">Pentatricopeptide repeat-containing protein-mitochondrial domain-containing protein</fullName>
    </recommendedName>
</protein>
<dbReference type="InterPro" id="IPR011990">
    <property type="entry name" value="TPR-like_helical_dom_sf"/>
</dbReference>
<reference evidence="5 6" key="1">
    <citation type="journal article" date="2020" name="Nat. Food">
        <title>A phased Vanilla planifolia genome enables genetic improvement of flavour and production.</title>
        <authorList>
            <person name="Hasing T."/>
            <person name="Tang H."/>
            <person name="Brym M."/>
            <person name="Khazi F."/>
            <person name="Huang T."/>
            <person name="Chambers A.H."/>
        </authorList>
    </citation>
    <scope>NUCLEOTIDE SEQUENCE [LARGE SCALE GENOMIC DNA]</scope>
    <source>
        <tissue evidence="5">Leaf</tissue>
    </source>
</reference>
<dbReference type="InterPro" id="IPR057027">
    <property type="entry name" value="TPR_mt"/>
</dbReference>
<feature type="repeat" description="PPR" evidence="3">
    <location>
        <begin position="339"/>
        <end position="373"/>
    </location>
</feature>
<dbReference type="InterPro" id="IPR050667">
    <property type="entry name" value="PPR-containing_protein"/>
</dbReference>
<evidence type="ECO:0000313" key="6">
    <source>
        <dbReference type="Proteomes" id="UP000636800"/>
    </source>
</evidence>
<dbReference type="OrthoDB" id="311633at2759"/>
<sequence length="494" mass="56336">MSLAYRLVGWLFICNRHLSSSSSSPTPVDPSLLLRLCTVLYQQQHAPDPKLHSHLLRLTLPSSPHSIHELFLQVCNRFPFSYRPPHRFHLFLLSHSSFSPTPVSAAKLLDVIGKSRNIALLWDHLRLTADRRLISLSSLRVAARVLADAQENSKCVRLFYLDPQFLSLGALNAVVETLCRRRHVNFANDVVRKLRGSIAANEETYKLLIVGFCKAGELMKAARLWNTMVAEGLEPEVDAYLEIVVTLFKSNRSEDAMMLFKSMRKTRFLDLNIVSYRTVIDWTAKVGKISQAYMVFAEMLKKGIGLNDGATLGALVYGLLARKKVKEAYRVFQEAREVDRNLCHGLMKGLLRLRRPAEATEVLREMVRRRVEPNMHTYVMILQGHMGKRGRKGKDEMVNFESIFVGGLVKAGKTLEASKYAERTMHGAVEVPRFDYNRFLQLFSDEEGVEMFEMVGRRLKEVGMADLGDVFLLYGQRMATRARRRKAMVECREA</sequence>
<feature type="repeat" description="PPR" evidence="3">
    <location>
        <begin position="201"/>
        <end position="235"/>
    </location>
</feature>
<name>A0A835RA65_VANPL</name>
<comment type="caution">
    <text evidence="5">The sequence shown here is derived from an EMBL/GenBank/DDBJ whole genome shotgun (WGS) entry which is preliminary data.</text>
</comment>
<dbReference type="InterPro" id="IPR002885">
    <property type="entry name" value="PPR_rpt"/>
</dbReference>
<dbReference type="Pfam" id="PF23276">
    <property type="entry name" value="TPR_24"/>
    <property type="match status" value="1"/>
</dbReference>
<accession>A0A835RA65</accession>
<dbReference type="PROSITE" id="PS51375">
    <property type="entry name" value="PPR"/>
    <property type="match status" value="3"/>
</dbReference>
<dbReference type="PANTHER" id="PTHR47939:SF12">
    <property type="entry name" value="PENTACOTRIPEPTIDE-REPEAT REGION OF PRORP DOMAIN-CONTAINING PROTEIN"/>
    <property type="match status" value="1"/>
</dbReference>
<keyword evidence="6" id="KW-1185">Reference proteome</keyword>
<comment type="similarity">
    <text evidence="1">Belongs to the PPR family. P subfamily.</text>
</comment>
<proteinExistence type="inferred from homology"/>
<evidence type="ECO:0000313" key="5">
    <source>
        <dbReference type="EMBL" id="KAG0485446.1"/>
    </source>
</evidence>
<dbReference type="NCBIfam" id="TIGR00756">
    <property type="entry name" value="PPR"/>
    <property type="match status" value="3"/>
</dbReference>
<dbReference type="Gene3D" id="1.25.40.10">
    <property type="entry name" value="Tetratricopeptide repeat domain"/>
    <property type="match status" value="3"/>
</dbReference>
<dbReference type="PANTHER" id="PTHR47939">
    <property type="entry name" value="MEMBRANE-ASSOCIATED SALT-INDUCIBLE PROTEIN-LIKE"/>
    <property type="match status" value="1"/>
</dbReference>
<dbReference type="EMBL" id="JADCNL010000004">
    <property type="protein sequence ID" value="KAG0485446.1"/>
    <property type="molecule type" value="Genomic_DNA"/>
</dbReference>
<gene>
    <name evidence="5" type="ORF">HPP92_009525</name>
</gene>
<dbReference type="Pfam" id="PF13041">
    <property type="entry name" value="PPR_2"/>
    <property type="match status" value="1"/>
</dbReference>